<feature type="region of interest" description="Disordered" evidence="4">
    <location>
        <begin position="355"/>
        <end position="384"/>
    </location>
</feature>
<keyword evidence="2 3" id="KW-0539">Nucleus</keyword>
<evidence type="ECO:0000313" key="6">
    <source>
        <dbReference type="EMBL" id="BAT94690.1"/>
    </source>
</evidence>
<dbReference type="AlphaFoldDB" id="A0A0S3SPG1"/>
<feature type="region of interest" description="Disordered" evidence="4">
    <location>
        <begin position="1"/>
        <end position="22"/>
    </location>
</feature>
<feature type="region of interest" description="Disordered" evidence="4">
    <location>
        <begin position="82"/>
        <end position="101"/>
    </location>
</feature>
<organism evidence="6 7">
    <name type="scientific">Vigna angularis var. angularis</name>
    <dbReference type="NCBI Taxonomy" id="157739"/>
    <lineage>
        <taxon>Eukaryota</taxon>
        <taxon>Viridiplantae</taxon>
        <taxon>Streptophyta</taxon>
        <taxon>Embryophyta</taxon>
        <taxon>Tracheophyta</taxon>
        <taxon>Spermatophyta</taxon>
        <taxon>Magnoliopsida</taxon>
        <taxon>eudicotyledons</taxon>
        <taxon>Gunneridae</taxon>
        <taxon>Pentapetalae</taxon>
        <taxon>rosids</taxon>
        <taxon>fabids</taxon>
        <taxon>Fabales</taxon>
        <taxon>Fabaceae</taxon>
        <taxon>Papilionoideae</taxon>
        <taxon>50 kb inversion clade</taxon>
        <taxon>NPAAA clade</taxon>
        <taxon>indigoferoid/millettioid clade</taxon>
        <taxon>Phaseoleae</taxon>
        <taxon>Vigna</taxon>
    </lineage>
</organism>
<gene>
    <name evidence="6" type="primary">Vigan.08G131200</name>
    <name evidence="6" type="ORF">VIGAN_08131200</name>
</gene>
<dbReference type="OrthoDB" id="153872at2759"/>
<dbReference type="InterPro" id="IPR045281">
    <property type="entry name" value="CONSTANS-like"/>
</dbReference>
<dbReference type="Proteomes" id="UP000291084">
    <property type="component" value="Chromosome 8"/>
</dbReference>
<evidence type="ECO:0000259" key="5">
    <source>
        <dbReference type="PROSITE" id="PS51017"/>
    </source>
</evidence>
<feature type="domain" description="CCT" evidence="5">
    <location>
        <begin position="320"/>
        <end position="362"/>
    </location>
</feature>
<evidence type="ECO:0000256" key="1">
    <source>
        <dbReference type="ARBA" id="ARBA00004123"/>
    </source>
</evidence>
<dbReference type="PROSITE" id="PS51017">
    <property type="entry name" value="CCT"/>
    <property type="match status" value="1"/>
</dbReference>
<evidence type="ECO:0000313" key="7">
    <source>
        <dbReference type="Proteomes" id="UP000291084"/>
    </source>
</evidence>
<sequence length="418" mass="46184">MLQDVFDQPLPPKAEPQQQVPIEEISSPFSSARIFEFCNAEFFPEALPNSEVTSSSNCCYEENSSYATTNKSLTVDVENKLNSNSNTVTTPTSITTTNNNNTTNSSNLSIILDPQDEMDNNDIAASIDFSLSPSFNVPPFLPVTSQQEQFDFSYVQPQVQLPAFSVVEGFSQYPTDPVAPPLMGAPLPSVFEEDCISSVSSYVPLNPSSPCTYLSPGMPPYMPTGPLTSVLSTDSSGYFGGNILLGSELQTQELEYQGENGRMYCTDSIQRVFNPPDLQALGTESQQLVPGGGSSATLTPEISNLEDSSFKVGKLSVEQRKEKINRYMKKRNERNFSKKIKYACRKTLADSRPRVRGRFAKNDDFGETNRTTSSNHEDDDEEEVVVKDEDDMVDSSDIFAHISGVNSFKCNYSIQSWI</sequence>
<dbReference type="EMBL" id="AP015041">
    <property type="protein sequence ID" value="BAT94690.1"/>
    <property type="molecule type" value="Genomic_DNA"/>
</dbReference>
<protein>
    <recommendedName>
        <fullName evidence="5">CCT domain-containing protein</fullName>
    </recommendedName>
</protein>
<dbReference type="GO" id="GO:0003700">
    <property type="term" value="F:DNA-binding transcription factor activity"/>
    <property type="evidence" value="ECO:0007669"/>
    <property type="project" value="TreeGrafter"/>
</dbReference>
<proteinExistence type="predicted"/>
<dbReference type="GO" id="GO:0009909">
    <property type="term" value="P:regulation of flower development"/>
    <property type="evidence" value="ECO:0007669"/>
    <property type="project" value="InterPro"/>
</dbReference>
<dbReference type="GO" id="GO:0005634">
    <property type="term" value="C:nucleus"/>
    <property type="evidence" value="ECO:0007669"/>
    <property type="project" value="UniProtKB-SubCell"/>
</dbReference>
<evidence type="ECO:0000256" key="4">
    <source>
        <dbReference type="SAM" id="MobiDB-lite"/>
    </source>
</evidence>
<comment type="subcellular location">
    <subcellularLocation>
        <location evidence="1 3">Nucleus</location>
    </subcellularLocation>
</comment>
<reference evidence="6 7" key="1">
    <citation type="journal article" date="2015" name="Sci. Rep.">
        <title>The power of single molecule real-time sequencing technology in the de novo assembly of a eukaryotic genome.</title>
        <authorList>
            <person name="Sakai H."/>
            <person name="Naito K."/>
            <person name="Ogiso-Tanaka E."/>
            <person name="Takahashi Y."/>
            <person name="Iseki K."/>
            <person name="Muto C."/>
            <person name="Satou K."/>
            <person name="Teruya K."/>
            <person name="Shiroma A."/>
            <person name="Shimoji M."/>
            <person name="Hirano T."/>
            <person name="Itoh T."/>
            <person name="Kaga A."/>
            <person name="Tomooka N."/>
        </authorList>
    </citation>
    <scope>NUCLEOTIDE SEQUENCE [LARGE SCALE GENOMIC DNA]</scope>
    <source>
        <strain evidence="7">cv. Shumari</strain>
    </source>
</reference>
<name>A0A0S3SPG1_PHAAN</name>
<evidence type="ECO:0000256" key="3">
    <source>
        <dbReference type="PROSITE-ProRule" id="PRU00357"/>
    </source>
</evidence>
<dbReference type="PANTHER" id="PTHR31319">
    <property type="entry name" value="ZINC FINGER PROTEIN CONSTANS-LIKE 4"/>
    <property type="match status" value="1"/>
</dbReference>
<accession>A0A0S3SPG1</accession>
<dbReference type="InterPro" id="IPR010402">
    <property type="entry name" value="CCT_domain"/>
</dbReference>
<dbReference type="PANTHER" id="PTHR31319:SF110">
    <property type="entry name" value="CCT MOTIF FAMILY PROTEIN"/>
    <property type="match status" value="1"/>
</dbReference>
<dbReference type="Pfam" id="PF06203">
    <property type="entry name" value="CCT"/>
    <property type="match status" value="1"/>
</dbReference>
<evidence type="ECO:0000256" key="2">
    <source>
        <dbReference type="ARBA" id="ARBA00023242"/>
    </source>
</evidence>
<keyword evidence="7" id="KW-1185">Reference proteome</keyword>